<keyword evidence="4" id="KW-0274">FAD</keyword>
<evidence type="ECO:0000256" key="4">
    <source>
        <dbReference type="ARBA" id="ARBA00022827"/>
    </source>
</evidence>
<comment type="cofactor">
    <cofactor evidence="1">
        <name>FAD</name>
        <dbReference type="ChEBI" id="CHEBI:57692"/>
    </cofactor>
</comment>
<dbReference type="Gene3D" id="3.30.390.30">
    <property type="match status" value="1"/>
</dbReference>
<dbReference type="PRINTS" id="PR00469">
    <property type="entry name" value="PNDRDTASEII"/>
</dbReference>
<keyword evidence="6" id="KW-0558">Oxidation</keyword>
<evidence type="ECO:0000313" key="10">
    <source>
        <dbReference type="EMBL" id="GCF92943.1"/>
    </source>
</evidence>
<dbReference type="PANTHER" id="PTHR43429">
    <property type="entry name" value="PYRIDINE NUCLEOTIDE-DISULFIDE OXIDOREDUCTASE DOMAIN-CONTAINING"/>
    <property type="match status" value="1"/>
</dbReference>
<evidence type="ECO:0000256" key="7">
    <source>
        <dbReference type="ARBA" id="ARBA00023284"/>
    </source>
</evidence>
<keyword evidence="3" id="KW-0285">Flavoprotein</keyword>
<dbReference type="Pfam" id="PF02852">
    <property type="entry name" value="Pyr_redox_dim"/>
    <property type="match status" value="1"/>
</dbReference>
<protein>
    <submittedName>
        <fullName evidence="10">NADH peroxidase</fullName>
    </submittedName>
</protein>
<evidence type="ECO:0000259" key="9">
    <source>
        <dbReference type="Pfam" id="PF07992"/>
    </source>
</evidence>
<comment type="similarity">
    <text evidence="2">Belongs to the class-III pyridine nucleotide-disulfide oxidoreductase family.</text>
</comment>
<keyword evidence="10" id="KW-0575">Peroxidase</keyword>
<evidence type="ECO:0000259" key="8">
    <source>
        <dbReference type="Pfam" id="PF02852"/>
    </source>
</evidence>
<dbReference type="InterPro" id="IPR050260">
    <property type="entry name" value="FAD-bd_OxRdtase"/>
</dbReference>
<dbReference type="GO" id="GO:0004601">
    <property type="term" value="F:peroxidase activity"/>
    <property type="evidence" value="ECO:0007669"/>
    <property type="project" value="UniProtKB-KW"/>
</dbReference>
<name>A0A4P5PHR2_9ENTE</name>
<dbReference type="SUPFAM" id="SSF55424">
    <property type="entry name" value="FAD/NAD-linked reductases, dimerisation (C-terminal) domain"/>
    <property type="match status" value="1"/>
</dbReference>
<evidence type="ECO:0000256" key="5">
    <source>
        <dbReference type="ARBA" id="ARBA00023002"/>
    </source>
</evidence>
<dbReference type="AlphaFoldDB" id="A0A4P5PHR2"/>
<feature type="domain" description="Pyridine nucleotide-disulphide oxidoreductase dimerisation" evidence="8">
    <location>
        <begin position="288"/>
        <end position="388"/>
    </location>
</feature>
<dbReference type="EMBL" id="BJCC01000007">
    <property type="protein sequence ID" value="GCF92943.1"/>
    <property type="molecule type" value="Genomic_DNA"/>
</dbReference>
<accession>A0A4P5PHR2</accession>
<keyword evidence="11" id="KW-1185">Reference proteome</keyword>
<sequence length="408" mass="45337">MYLEGIVKDVNSIRYATAEEMEQRGVRVFTNTEITKVEPDRHQVEVRNHVTGETRVESYDKLILSPGANPFILPVPGNDLANIKTMRGRQDTIDLKMLSVDPDIEHVVVIGVGYIGIEAAESFAVAGKKVTLVDIIDRPLGVYLDKQFTDVLESDMVDHGITLAMGESVVEFIGDDEGHVKKVVTNKGEYPADMVVMSAGVRPNTDWLKDAVELLPSGMIKTDEYMRTSEPDVFAVGDATLIQYNPGKTEVNISLATNARRQGRYAVRNLEEANHPFPGVQGSSALRVFDYKFASTGLNDQMASKLGMKTKSVFLDQDTLMDFVPQSLKTRMMFKLVYDPENLEILGAQIMSKEDLTANINAISIAIQTHFTVEQLAYADFFFQPEFDTPWNLLGMAGLKALQQENNA</sequence>
<dbReference type="PRINTS" id="PR00368">
    <property type="entry name" value="FADPNR"/>
</dbReference>
<keyword evidence="5" id="KW-0560">Oxidoreductase</keyword>
<dbReference type="InterPro" id="IPR023753">
    <property type="entry name" value="FAD/NAD-binding_dom"/>
</dbReference>
<dbReference type="Proteomes" id="UP000290567">
    <property type="component" value="Unassembled WGS sequence"/>
</dbReference>
<keyword evidence="7" id="KW-0676">Redox-active center</keyword>
<dbReference type="Pfam" id="PF07992">
    <property type="entry name" value="Pyr_redox_2"/>
    <property type="match status" value="1"/>
</dbReference>
<comment type="caution">
    <text evidence="10">The sequence shown here is derived from an EMBL/GenBank/DDBJ whole genome shotgun (WGS) entry which is preliminary data.</text>
</comment>
<dbReference type="OrthoDB" id="9802028at2"/>
<dbReference type="InterPro" id="IPR016156">
    <property type="entry name" value="FAD/NAD-linked_Rdtase_dimer_sf"/>
</dbReference>
<dbReference type="InterPro" id="IPR004099">
    <property type="entry name" value="Pyr_nucl-diS_OxRdtase_dimer"/>
</dbReference>
<proteinExistence type="inferred from homology"/>
<evidence type="ECO:0000256" key="1">
    <source>
        <dbReference type="ARBA" id="ARBA00001974"/>
    </source>
</evidence>
<evidence type="ECO:0000256" key="3">
    <source>
        <dbReference type="ARBA" id="ARBA00022630"/>
    </source>
</evidence>
<dbReference type="PANTHER" id="PTHR43429:SF1">
    <property type="entry name" value="NAD(P)H SULFUR OXIDOREDUCTASE (COA-DEPENDENT)"/>
    <property type="match status" value="1"/>
</dbReference>
<dbReference type="Gene3D" id="3.50.50.60">
    <property type="entry name" value="FAD/NAD(P)-binding domain"/>
    <property type="match status" value="2"/>
</dbReference>
<gene>
    <name evidence="10" type="primary">npr</name>
    <name evidence="10" type="ORF">NRIC_08340</name>
</gene>
<reference evidence="11" key="1">
    <citation type="submission" date="2019-02" db="EMBL/GenBank/DDBJ databases">
        <title>Draft genome sequence of Enterococcus sp. Gos25-1.</title>
        <authorList>
            <person name="Tanaka N."/>
            <person name="Shiwa Y."/>
            <person name="Fujita N."/>
        </authorList>
    </citation>
    <scope>NUCLEOTIDE SEQUENCE [LARGE SCALE GENOMIC DNA]</scope>
    <source>
        <strain evidence="11">Gos25-1</strain>
    </source>
</reference>
<evidence type="ECO:0000313" key="11">
    <source>
        <dbReference type="Proteomes" id="UP000290567"/>
    </source>
</evidence>
<organism evidence="10 11">
    <name type="scientific">Enterococcus florum</name>
    <dbReference type="NCBI Taxonomy" id="2480627"/>
    <lineage>
        <taxon>Bacteria</taxon>
        <taxon>Bacillati</taxon>
        <taxon>Bacillota</taxon>
        <taxon>Bacilli</taxon>
        <taxon>Lactobacillales</taxon>
        <taxon>Enterococcaceae</taxon>
        <taxon>Enterococcus</taxon>
    </lineage>
</organism>
<dbReference type="SUPFAM" id="SSF51905">
    <property type="entry name" value="FAD/NAD(P)-binding domain"/>
    <property type="match status" value="2"/>
</dbReference>
<evidence type="ECO:0000256" key="2">
    <source>
        <dbReference type="ARBA" id="ARBA00009130"/>
    </source>
</evidence>
<dbReference type="InterPro" id="IPR036188">
    <property type="entry name" value="FAD/NAD-bd_sf"/>
</dbReference>
<feature type="domain" description="FAD/NAD(P)-binding" evidence="9">
    <location>
        <begin position="19"/>
        <end position="263"/>
    </location>
</feature>
<evidence type="ECO:0000256" key="6">
    <source>
        <dbReference type="ARBA" id="ARBA00023097"/>
    </source>
</evidence>